<dbReference type="InterPro" id="IPR008952">
    <property type="entry name" value="Tetraspanin_EC2_sf"/>
</dbReference>
<dbReference type="Pfam" id="PF00335">
    <property type="entry name" value="Tetraspanin"/>
    <property type="match status" value="1"/>
</dbReference>
<dbReference type="InterPro" id="IPR018499">
    <property type="entry name" value="Tetraspanin/Peripherin"/>
</dbReference>
<dbReference type="SUPFAM" id="SSF48652">
    <property type="entry name" value="Tetraspanin"/>
    <property type="match status" value="1"/>
</dbReference>
<proteinExistence type="predicted"/>
<reference evidence="6" key="1">
    <citation type="submission" date="2022-11" db="UniProtKB">
        <authorList>
            <consortium name="WormBaseParasite"/>
        </authorList>
    </citation>
    <scope>IDENTIFICATION</scope>
</reference>
<comment type="subcellular location">
    <subcellularLocation>
        <location evidence="1">Membrane</location>
        <topology evidence="1">Multi-pass membrane protein</topology>
    </subcellularLocation>
</comment>
<dbReference type="Proteomes" id="UP000887577">
    <property type="component" value="Unplaced"/>
</dbReference>
<evidence type="ECO:0000256" key="3">
    <source>
        <dbReference type="ARBA" id="ARBA00022989"/>
    </source>
</evidence>
<dbReference type="GO" id="GO:0016020">
    <property type="term" value="C:membrane"/>
    <property type="evidence" value="ECO:0007669"/>
    <property type="project" value="UniProtKB-SubCell"/>
</dbReference>
<evidence type="ECO:0000313" key="5">
    <source>
        <dbReference type="Proteomes" id="UP000887577"/>
    </source>
</evidence>
<evidence type="ECO:0000313" key="6">
    <source>
        <dbReference type="WBParaSite" id="PSU_v2.g15915.t1"/>
    </source>
</evidence>
<name>A0A914Y9F5_9BILA</name>
<keyword evidence="2" id="KW-0812">Transmembrane</keyword>
<evidence type="ECO:0000256" key="2">
    <source>
        <dbReference type="ARBA" id="ARBA00022692"/>
    </source>
</evidence>
<keyword evidence="3" id="KW-1133">Transmembrane helix</keyword>
<evidence type="ECO:0000256" key="1">
    <source>
        <dbReference type="ARBA" id="ARBA00004141"/>
    </source>
</evidence>
<dbReference type="AlphaFoldDB" id="A0A914Y9F5"/>
<sequence length="168" mass="19268">MFSIAVAGFNQKDLTSSFMGNLVLRDFELSRTGRAIHQIQEQFQCCGFDGPKDWHKRIMFSWEEPGIEEDRTLAYPLHWLEKCASSYVCYSPKSCCTDESLKKSNSTCNQANMTQEAFNDLVDRDFTLLSKRIKPKYRNQINSEGCIDIIGERLKDWSLYALGVSIGL</sequence>
<dbReference type="WBParaSite" id="PSU_v2.g15915.t1">
    <property type="protein sequence ID" value="PSU_v2.g15915.t1"/>
    <property type="gene ID" value="PSU_v2.g15915"/>
</dbReference>
<protein>
    <submittedName>
        <fullName evidence="6">Uncharacterized protein</fullName>
    </submittedName>
</protein>
<keyword evidence="4" id="KW-0472">Membrane</keyword>
<evidence type="ECO:0000256" key="4">
    <source>
        <dbReference type="ARBA" id="ARBA00023136"/>
    </source>
</evidence>
<organism evidence="5 6">
    <name type="scientific">Panagrolaimus superbus</name>
    <dbReference type="NCBI Taxonomy" id="310955"/>
    <lineage>
        <taxon>Eukaryota</taxon>
        <taxon>Metazoa</taxon>
        <taxon>Ecdysozoa</taxon>
        <taxon>Nematoda</taxon>
        <taxon>Chromadorea</taxon>
        <taxon>Rhabditida</taxon>
        <taxon>Tylenchina</taxon>
        <taxon>Panagrolaimomorpha</taxon>
        <taxon>Panagrolaimoidea</taxon>
        <taxon>Panagrolaimidae</taxon>
        <taxon>Panagrolaimus</taxon>
    </lineage>
</organism>
<keyword evidence="5" id="KW-1185">Reference proteome</keyword>
<dbReference type="Gene3D" id="1.10.1450.10">
    <property type="entry name" value="Tetraspanin"/>
    <property type="match status" value="1"/>
</dbReference>
<accession>A0A914Y9F5</accession>